<sequence>MVEQLTLAEHARSVIRKEAERRGIHLESDEEVPDFIPESARLWACKVTGKGWCLFTAVDSADDVTLPSEREFLPARGVLSGNWRVTSGTGAVHLATGGRTPATGDPGQAFAR</sequence>
<keyword evidence="3" id="KW-1185">Reference proteome</keyword>
<evidence type="ECO:0008006" key="4">
    <source>
        <dbReference type="Google" id="ProtNLM"/>
    </source>
</evidence>
<reference evidence="2 3" key="1">
    <citation type="journal article" date="2019" name="Int. J. Syst. Evol. Microbiol.">
        <title>The Global Catalogue of Microorganisms (GCM) 10K type strain sequencing project: providing services to taxonomists for standard genome sequencing and annotation.</title>
        <authorList>
            <consortium name="The Broad Institute Genomics Platform"/>
            <consortium name="The Broad Institute Genome Sequencing Center for Infectious Disease"/>
            <person name="Wu L."/>
            <person name="Ma J."/>
        </authorList>
    </citation>
    <scope>NUCLEOTIDE SEQUENCE [LARGE SCALE GENOMIC DNA]</scope>
    <source>
        <strain evidence="2 3">JCM 15313</strain>
    </source>
</reference>
<evidence type="ECO:0000256" key="1">
    <source>
        <dbReference type="SAM" id="MobiDB-lite"/>
    </source>
</evidence>
<gene>
    <name evidence="2" type="ORF">GCM10009799_02800</name>
</gene>
<evidence type="ECO:0000313" key="2">
    <source>
        <dbReference type="EMBL" id="GAA1981176.1"/>
    </source>
</evidence>
<proteinExistence type="predicted"/>
<comment type="caution">
    <text evidence="2">The sequence shown here is derived from an EMBL/GenBank/DDBJ whole genome shotgun (WGS) entry which is preliminary data.</text>
</comment>
<accession>A0ABN2S692</accession>
<protein>
    <recommendedName>
        <fullName evidence="4">Immunity protein 35 domain-containing protein</fullName>
    </recommendedName>
</protein>
<evidence type="ECO:0000313" key="3">
    <source>
        <dbReference type="Proteomes" id="UP001501585"/>
    </source>
</evidence>
<dbReference type="RefSeq" id="WP_344107505.1">
    <property type="nucleotide sequence ID" value="NZ_BAAAPC010000001.1"/>
</dbReference>
<organism evidence="2 3">
    <name type="scientific">Nocardiopsis rhodophaea</name>
    <dbReference type="NCBI Taxonomy" id="280238"/>
    <lineage>
        <taxon>Bacteria</taxon>
        <taxon>Bacillati</taxon>
        <taxon>Actinomycetota</taxon>
        <taxon>Actinomycetes</taxon>
        <taxon>Streptosporangiales</taxon>
        <taxon>Nocardiopsidaceae</taxon>
        <taxon>Nocardiopsis</taxon>
    </lineage>
</organism>
<dbReference type="EMBL" id="BAAAPC010000001">
    <property type="protein sequence ID" value="GAA1981176.1"/>
    <property type="molecule type" value="Genomic_DNA"/>
</dbReference>
<name>A0ABN2S692_9ACTN</name>
<feature type="region of interest" description="Disordered" evidence="1">
    <location>
        <begin position="92"/>
        <end position="112"/>
    </location>
</feature>
<dbReference type="Proteomes" id="UP001501585">
    <property type="component" value="Unassembled WGS sequence"/>
</dbReference>